<feature type="compositionally biased region" description="Low complexity" evidence="1">
    <location>
        <begin position="79"/>
        <end position="94"/>
    </location>
</feature>
<sequence>MKRYDISKELPSDEIIAKIFKDGRKVIPILQRHTWEYNSDGEEELVGIIELPEHESFIAPDQPQSAPGGPFDFPPPPEDTYTPSPTSSPAPEGSQNGDEVSEADSQRIIRGPPPRMEPIYPPKGRPRRDARGRVIQGEYETLSENWLEEMLLDFETGRKDLASDLDDLQTLVKDTSFRVLGLVADIKKERKDKQVFLDALEKICGREVMLQVQADALTTARAARGQNTGSQGLPTGFPKGRVRAPVSSKKKSVLGKNPLPVPPTVVGLAGVQSNGKGKGKQADSGKTGHSGRRPPPPNSKRPFQEVDGDEIEGRTPSPASGSSSKRNKRAKQGSGQGKDDGQDKDNHEGSDDNEDDGAPKPGGTGIALPTNTANLKGKRRIEDVEEEARGDDAKSDGSSGGPSTPPKRVRRSSGEEDDNVNDGHSSKPLSTSATNAARISTLANAPVDLPSPTGADAGPATMSRRSLPPPFLWGGHRVDTGVHDIQPVYGPDAHPSRRHLWFAARGGGPSTAGPSRGPAATGTPNAHNASAGPSTAPANPPRRGRPLTRQYNVVFNLDDPAAGSIDLGPVRSPRSRRSGVLPVVAPTGSSSTSNAPQPPPQANQSTASGSGTGSAPSPRRSSRLQARTSAGGSSSTAQPQSPNAPQTIASGSNVTTTPGASTSVTPASLGYPPPPQPTNLSQFFRDAHWTRPPPPPPRNLQRRPLRRENERIVRDPVTNRLVGYNHERDEPDYAAAREAQAAEDIATIRRVTSEAQSLILLEGEPDFVDGDDEEVVLGEHDDLPV</sequence>
<evidence type="ECO:0000313" key="3">
    <source>
        <dbReference type="Proteomes" id="UP001437256"/>
    </source>
</evidence>
<organism evidence="2 3">
    <name type="scientific">Marasmius tenuissimus</name>
    <dbReference type="NCBI Taxonomy" id="585030"/>
    <lineage>
        <taxon>Eukaryota</taxon>
        <taxon>Fungi</taxon>
        <taxon>Dikarya</taxon>
        <taxon>Basidiomycota</taxon>
        <taxon>Agaricomycotina</taxon>
        <taxon>Agaricomycetes</taxon>
        <taxon>Agaricomycetidae</taxon>
        <taxon>Agaricales</taxon>
        <taxon>Marasmiineae</taxon>
        <taxon>Marasmiaceae</taxon>
        <taxon>Marasmius</taxon>
    </lineage>
</organism>
<reference evidence="2 3" key="1">
    <citation type="submission" date="2024-05" db="EMBL/GenBank/DDBJ databases">
        <title>A draft genome resource for the thread blight pathogen Marasmius tenuissimus strain MS-2.</title>
        <authorList>
            <person name="Yulfo-Soto G.E."/>
            <person name="Baruah I.K."/>
            <person name="Amoako-Attah I."/>
            <person name="Bukari Y."/>
            <person name="Meinhardt L.W."/>
            <person name="Bailey B.A."/>
            <person name="Cohen S.P."/>
        </authorList>
    </citation>
    <scope>NUCLEOTIDE SEQUENCE [LARGE SCALE GENOMIC DNA]</scope>
    <source>
        <strain evidence="2 3">MS-2</strain>
    </source>
</reference>
<evidence type="ECO:0000256" key="1">
    <source>
        <dbReference type="SAM" id="MobiDB-lite"/>
    </source>
</evidence>
<feature type="compositionally biased region" description="Low complexity" evidence="1">
    <location>
        <begin position="628"/>
        <end position="641"/>
    </location>
</feature>
<feature type="compositionally biased region" description="Polar residues" evidence="1">
    <location>
        <begin position="522"/>
        <end position="537"/>
    </location>
</feature>
<name>A0ABR2ZMU0_9AGAR</name>
<comment type="caution">
    <text evidence="2">The sequence shown here is derived from an EMBL/GenBank/DDBJ whole genome shotgun (WGS) entry which is preliminary data.</text>
</comment>
<feature type="compositionally biased region" description="Basic and acidic residues" evidence="1">
    <location>
        <begin position="337"/>
        <end position="350"/>
    </location>
</feature>
<protein>
    <submittedName>
        <fullName evidence="2">Uncharacterized protein</fullName>
    </submittedName>
</protein>
<feature type="compositionally biased region" description="Low complexity" evidence="1">
    <location>
        <begin position="567"/>
        <end position="595"/>
    </location>
</feature>
<evidence type="ECO:0000313" key="2">
    <source>
        <dbReference type="EMBL" id="KAL0062570.1"/>
    </source>
</evidence>
<feature type="region of interest" description="Disordered" evidence="1">
    <location>
        <begin position="503"/>
        <end position="712"/>
    </location>
</feature>
<keyword evidence="3" id="KW-1185">Reference proteome</keyword>
<feature type="region of interest" description="Disordered" evidence="1">
    <location>
        <begin position="58"/>
        <end position="132"/>
    </location>
</feature>
<proteinExistence type="predicted"/>
<accession>A0ABR2ZMU0</accession>
<feature type="compositionally biased region" description="Polar residues" evidence="1">
    <location>
        <begin position="427"/>
        <end position="443"/>
    </location>
</feature>
<dbReference type="Proteomes" id="UP001437256">
    <property type="component" value="Unassembled WGS sequence"/>
</dbReference>
<gene>
    <name evidence="2" type="ORF">AAF712_010609</name>
</gene>
<feature type="compositionally biased region" description="Low complexity" evidence="1">
    <location>
        <begin position="602"/>
        <end position="619"/>
    </location>
</feature>
<feature type="compositionally biased region" description="Pro residues" evidence="1">
    <location>
        <begin position="111"/>
        <end position="123"/>
    </location>
</feature>
<feature type="region of interest" description="Disordered" evidence="1">
    <location>
        <begin position="222"/>
        <end position="468"/>
    </location>
</feature>
<dbReference type="EMBL" id="JBBXMP010000102">
    <property type="protein sequence ID" value="KAL0062570.1"/>
    <property type="molecule type" value="Genomic_DNA"/>
</dbReference>
<feature type="compositionally biased region" description="Polar residues" evidence="1">
    <location>
        <begin position="643"/>
        <end position="666"/>
    </location>
</feature>